<dbReference type="PANTHER" id="PTHR12526:SF510">
    <property type="entry name" value="D-INOSITOL 3-PHOSPHATE GLYCOSYLTRANSFERASE"/>
    <property type="match status" value="1"/>
</dbReference>
<gene>
    <name evidence="5" type="ORF">FHP91_13470</name>
</gene>
<protein>
    <submittedName>
        <fullName evidence="5">Glycosyltransferase family 4 protein</fullName>
    </submittedName>
</protein>
<dbReference type="CDD" id="cd03801">
    <property type="entry name" value="GT4_PimA-like"/>
    <property type="match status" value="1"/>
</dbReference>
<dbReference type="InterPro" id="IPR028098">
    <property type="entry name" value="Glyco_trans_4-like_N"/>
</dbReference>
<dbReference type="InterPro" id="IPR001296">
    <property type="entry name" value="Glyco_trans_1"/>
</dbReference>
<comment type="caution">
    <text evidence="5">The sequence shown here is derived from an EMBL/GenBank/DDBJ whole genome shotgun (WGS) entry which is preliminary data.</text>
</comment>
<dbReference type="Gene3D" id="3.40.50.2000">
    <property type="entry name" value="Glycogen Phosphorylase B"/>
    <property type="match status" value="2"/>
</dbReference>
<feature type="domain" description="Glycosyl transferase family 1" evidence="3">
    <location>
        <begin position="196"/>
        <end position="354"/>
    </location>
</feature>
<evidence type="ECO:0000259" key="4">
    <source>
        <dbReference type="Pfam" id="PF13579"/>
    </source>
</evidence>
<dbReference type="Proteomes" id="UP000319502">
    <property type="component" value="Unassembled WGS sequence"/>
</dbReference>
<dbReference type="Pfam" id="PF13579">
    <property type="entry name" value="Glyco_trans_4_4"/>
    <property type="match status" value="1"/>
</dbReference>
<accession>A0A557QN86</accession>
<evidence type="ECO:0000313" key="6">
    <source>
        <dbReference type="Proteomes" id="UP000319502"/>
    </source>
</evidence>
<evidence type="ECO:0000313" key="5">
    <source>
        <dbReference type="EMBL" id="TVO54375.1"/>
    </source>
</evidence>
<dbReference type="Pfam" id="PF00534">
    <property type="entry name" value="Glycos_transf_1"/>
    <property type="match status" value="1"/>
</dbReference>
<dbReference type="EMBL" id="VMNK01000013">
    <property type="protein sequence ID" value="TVO54375.1"/>
    <property type="molecule type" value="Genomic_DNA"/>
</dbReference>
<proteinExistence type="predicted"/>
<name>A0A557QN86_9RHOO</name>
<reference evidence="5 6" key="1">
    <citation type="submission" date="2019-07" db="EMBL/GenBank/DDBJ databases">
        <title>The pathways for chlorine oxyanion respiration interact through the shared metabolite chlorate.</title>
        <authorList>
            <person name="Barnum T.P."/>
            <person name="Cheng Y."/>
            <person name="Hill K.A."/>
            <person name="Lucas L.N."/>
            <person name="Carlson H.K."/>
            <person name="Coates J.D."/>
        </authorList>
    </citation>
    <scope>NUCLEOTIDE SEQUENCE [LARGE SCALE GENOMIC DNA]</scope>
    <source>
        <strain evidence="5 6">SFB-3</strain>
    </source>
</reference>
<organism evidence="5 6">
    <name type="scientific">Denitromonas halophila</name>
    <dbReference type="NCBI Taxonomy" id="1629404"/>
    <lineage>
        <taxon>Bacteria</taxon>
        <taxon>Pseudomonadati</taxon>
        <taxon>Pseudomonadota</taxon>
        <taxon>Betaproteobacteria</taxon>
        <taxon>Rhodocyclales</taxon>
        <taxon>Zoogloeaceae</taxon>
        <taxon>Denitromonas</taxon>
    </lineage>
</organism>
<sequence>MKILLVNHLLDPVSGGGTAERTLQMARFLATEGAECTLLTLDIGGIGAGARPSLISGVKVVAVPCLNQRFFLPYLRYARLKALVEGADVVYLSGHWTLLNAWVFHVCKRLGKPYLFCPAGALKPFGRSRVLKWLYAKLVGGSLARSAAACVAVTEGEKSDFAECGVPAERVVVVPNGIDPAEYVLANPTGEVASFRRKLGLDASRFILFLGRLNPIKGPDLLLEAFSRLPPSARDVHLVLAGPDGGMRGLLEQSVAALGLDGRVHFAGYVGGSEKVAALHAATVLAIPSRREAMSIVVLEGGICACPVVFTDTCGLDAIARDNAGVMVPVSAAALSGALENLLASPEELRRSGEQLQRIIRQHYLWQSQARRLLALAEHVASNPGQEKNG</sequence>
<evidence type="ECO:0000256" key="1">
    <source>
        <dbReference type="ARBA" id="ARBA00022676"/>
    </source>
</evidence>
<evidence type="ECO:0000256" key="2">
    <source>
        <dbReference type="ARBA" id="ARBA00022679"/>
    </source>
</evidence>
<dbReference type="PANTHER" id="PTHR12526">
    <property type="entry name" value="GLYCOSYLTRANSFERASE"/>
    <property type="match status" value="1"/>
</dbReference>
<dbReference type="SUPFAM" id="SSF53756">
    <property type="entry name" value="UDP-Glycosyltransferase/glycogen phosphorylase"/>
    <property type="match status" value="1"/>
</dbReference>
<keyword evidence="2 5" id="KW-0808">Transferase</keyword>
<evidence type="ECO:0000259" key="3">
    <source>
        <dbReference type="Pfam" id="PF00534"/>
    </source>
</evidence>
<feature type="domain" description="Glycosyltransferase subfamily 4-like N-terminal" evidence="4">
    <location>
        <begin position="16"/>
        <end position="177"/>
    </location>
</feature>
<dbReference type="RefSeq" id="WP_144310089.1">
    <property type="nucleotide sequence ID" value="NZ_VMNK01000013.1"/>
</dbReference>
<dbReference type="OrthoDB" id="433681at2"/>
<keyword evidence="6" id="KW-1185">Reference proteome</keyword>
<keyword evidence="1" id="KW-0328">Glycosyltransferase</keyword>
<dbReference type="AlphaFoldDB" id="A0A557QN86"/>
<dbReference type="GO" id="GO:0016757">
    <property type="term" value="F:glycosyltransferase activity"/>
    <property type="evidence" value="ECO:0007669"/>
    <property type="project" value="UniProtKB-KW"/>
</dbReference>